<gene>
    <name evidence="6" type="ORF">OFY17_11125</name>
</gene>
<proteinExistence type="inferred from homology"/>
<comment type="similarity">
    <text evidence="1">Belongs to the cytidine and deoxycytidylate deaminase family.</text>
</comment>
<dbReference type="EMBL" id="JAOVZB010000005">
    <property type="protein sequence ID" value="MCV2403430.1"/>
    <property type="molecule type" value="Genomic_DNA"/>
</dbReference>
<dbReference type="Proteomes" id="UP001209713">
    <property type="component" value="Unassembled WGS sequence"/>
</dbReference>
<evidence type="ECO:0000313" key="7">
    <source>
        <dbReference type="Proteomes" id="UP001209713"/>
    </source>
</evidence>
<evidence type="ECO:0000256" key="1">
    <source>
        <dbReference type="ARBA" id="ARBA00006576"/>
    </source>
</evidence>
<feature type="domain" description="CMP/dCMP-type deaminase" evidence="5">
    <location>
        <begin position="1"/>
        <end position="129"/>
    </location>
</feature>
<dbReference type="SUPFAM" id="SSF53927">
    <property type="entry name" value="Cytidine deaminase-like"/>
    <property type="match status" value="1"/>
</dbReference>
<keyword evidence="2" id="KW-0479">Metal-binding</keyword>
<keyword evidence="3" id="KW-0378">Hydrolase</keyword>
<evidence type="ECO:0000313" key="6">
    <source>
        <dbReference type="EMBL" id="MCV2403430.1"/>
    </source>
</evidence>
<sequence length="131" mass="14185">MNNSILIDKAAATIFSVKTKGGLIGDVGCALLTKDGNLYTGVCASTGSNTFCAEQNAIGSMITNREYAISKIVAVWKNESGEVFVISPCGNCRQMMYEMSGENLNAEIILDKDNSKTLSELLPDYSSWKRQ</sequence>
<keyword evidence="4" id="KW-0862">Zinc</keyword>
<dbReference type="Gene3D" id="3.40.140.10">
    <property type="entry name" value="Cytidine Deaminase, domain 2"/>
    <property type="match status" value="1"/>
</dbReference>
<dbReference type="PROSITE" id="PS51747">
    <property type="entry name" value="CYT_DCMP_DEAMINASES_2"/>
    <property type="match status" value="1"/>
</dbReference>
<protein>
    <recommendedName>
        <fullName evidence="5">CMP/dCMP-type deaminase domain-containing protein</fullName>
    </recommendedName>
</protein>
<evidence type="ECO:0000256" key="3">
    <source>
        <dbReference type="ARBA" id="ARBA00022801"/>
    </source>
</evidence>
<dbReference type="PROSITE" id="PS00903">
    <property type="entry name" value="CYT_DCMP_DEAMINASES_1"/>
    <property type="match status" value="1"/>
</dbReference>
<evidence type="ECO:0000256" key="2">
    <source>
        <dbReference type="ARBA" id="ARBA00022723"/>
    </source>
</evidence>
<dbReference type="InterPro" id="IPR050202">
    <property type="entry name" value="Cyt/Deoxycyt_deaminase"/>
</dbReference>
<dbReference type="InterPro" id="IPR002125">
    <property type="entry name" value="CMP_dCMP_dom"/>
</dbReference>
<dbReference type="RefSeq" id="WP_263530812.1">
    <property type="nucleotide sequence ID" value="NZ_JAOVZB010000005.1"/>
</dbReference>
<dbReference type="PANTHER" id="PTHR11644:SF2">
    <property type="entry name" value="CYTIDINE DEAMINASE"/>
    <property type="match status" value="1"/>
</dbReference>
<name>A0ABT2YUJ1_9GAMM</name>
<dbReference type="InterPro" id="IPR016192">
    <property type="entry name" value="APOBEC/CMP_deaminase_Zn-bd"/>
</dbReference>
<evidence type="ECO:0000256" key="4">
    <source>
        <dbReference type="ARBA" id="ARBA00022833"/>
    </source>
</evidence>
<comment type="caution">
    <text evidence="6">The sequence shown here is derived from an EMBL/GenBank/DDBJ whole genome shotgun (WGS) entry which is preliminary data.</text>
</comment>
<dbReference type="CDD" id="cd01283">
    <property type="entry name" value="cytidine_deaminase"/>
    <property type="match status" value="1"/>
</dbReference>
<evidence type="ECO:0000259" key="5">
    <source>
        <dbReference type="PROSITE" id="PS51747"/>
    </source>
</evidence>
<keyword evidence="7" id="KW-1185">Reference proteome</keyword>
<organism evidence="6 7">
    <name type="scientific">Marinomonas sargassi</name>
    <dbReference type="NCBI Taxonomy" id="2984494"/>
    <lineage>
        <taxon>Bacteria</taxon>
        <taxon>Pseudomonadati</taxon>
        <taxon>Pseudomonadota</taxon>
        <taxon>Gammaproteobacteria</taxon>
        <taxon>Oceanospirillales</taxon>
        <taxon>Oceanospirillaceae</taxon>
        <taxon>Marinomonas</taxon>
    </lineage>
</organism>
<dbReference type="Pfam" id="PF00383">
    <property type="entry name" value="dCMP_cyt_deam_1"/>
    <property type="match status" value="1"/>
</dbReference>
<accession>A0ABT2YUJ1</accession>
<reference evidence="6 7" key="1">
    <citation type="submission" date="2022-10" db="EMBL/GenBank/DDBJ databases">
        <title>Marinomonas transparenta sp. nov. and Marinomonas sargassi sp. nov., isolated from marine alga (Sargassum natans (L.) Gaillon).</title>
        <authorList>
            <person name="Wang Y."/>
        </authorList>
    </citation>
    <scope>NUCLEOTIDE SEQUENCE [LARGE SCALE GENOMIC DNA]</scope>
    <source>
        <strain evidence="6 7">C2222</strain>
    </source>
</reference>
<dbReference type="PANTHER" id="PTHR11644">
    <property type="entry name" value="CYTIDINE DEAMINASE"/>
    <property type="match status" value="1"/>
</dbReference>
<dbReference type="InterPro" id="IPR016193">
    <property type="entry name" value="Cytidine_deaminase-like"/>
</dbReference>